<dbReference type="Pfam" id="PF07905">
    <property type="entry name" value="PucR"/>
    <property type="match status" value="1"/>
</dbReference>
<evidence type="ECO:0000313" key="3">
    <source>
        <dbReference type="EMBL" id="MFC7364153.1"/>
    </source>
</evidence>
<feature type="domain" description="PucR C-terminal helix-turn-helix" evidence="2">
    <location>
        <begin position="459"/>
        <end position="516"/>
    </location>
</feature>
<dbReference type="InterPro" id="IPR042070">
    <property type="entry name" value="PucR_C-HTH_sf"/>
</dbReference>
<protein>
    <submittedName>
        <fullName evidence="3">PucR family transcriptional regulator</fullName>
    </submittedName>
</protein>
<proteinExistence type="predicted"/>
<dbReference type="InterPro" id="IPR051448">
    <property type="entry name" value="CdaR-like_regulators"/>
</dbReference>
<dbReference type="PANTHER" id="PTHR33744">
    <property type="entry name" value="CARBOHYDRATE DIACID REGULATOR"/>
    <property type="match status" value="1"/>
</dbReference>
<gene>
    <name evidence="3" type="ORF">ACFQQH_03110</name>
</gene>
<dbReference type="PANTHER" id="PTHR33744:SF7">
    <property type="entry name" value="PUCR FAMILY TRANSCRIPTIONAL REGULATOR"/>
    <property type="match status" value="1"/>
</dbReference>
<dbReference type="RefSeq" id="WP_157296231.1">
    <property type="nucleotide sequence ID" value="NZ_JBHTCT010000005.1"/>
</dbReference>
<evidence type="ECO:0000259" key="2">
    <source>
        <dbReference type="Pfam" id="PF13556"/>
    </source>
</evidence>
<dbReference type="InterPro" id="IPR012914">
    <property type="entry name" value="PucR_dom"/>
</dbReference>
<keyword evidence="4" id="KW-1185">Reference proteome</keyword>
<comment type="caution">
    <text evidence="3">The sequence shown here is derived from an EMBL/GenBank/DDBJ whole genome shotgun (WGS) entry which is preliminary data.</text>
</comment>
<sequence>MITVDQIAHELEKADVSLIAGHEGHDREIRYVTAIELKERTSRIQENGLLLSTFHAFENAEEITDHLHWLVEVGVSAIGFHTSVYPDIPEQVKRFADDYGLPVFLIPAEVPYNLIFELYNRMRQEIRDEARERVGRLNNLLIESILSRRSLRVIIEMIGEYSGGDVVFWMDSDLEMLEQWSGRQVKREAVHSLAGTIQSANIQLRESRIRNETYRLPGDSGSGCLVIYPISSDTGFGGYMAFHFNQEQDAPEQGLMDEMIRTASKILMSDVYNPDKQERREIISILDKLLSGETASHLVQELPLVGEQMYQVVLIESAKQDDTGLLERNSRWADMQAEQSADRFILFPPLIRDDRLVLLIRADTPLHLWKVNLPENEHLLVGISDRAKLSDASSYRRLYGQSEIILRLCRKNGLGYAEWGQMGIEKVAVFLEGESLFQGFADQLLQPLIEYDRERNTDLVGTLRVYLDNFFNLKKTGEELFIHPNTVKYRLETIRGLLPVNLEDSSIYALLVLAYRSYGDHP</sequence>
<evidence type="ECO:0000259" key="1">
    <source>
        <dbReference type="Pfam" id="PF07905"/>
    </source>
</evidence>
<dbReference type="Pfam" id="PF13556">
    <property type="entry name" value="HTH_30"/>
    <property type="match status" value="1"/>
</dbReference>
<dbReference type="Proteomes" id="UP001596483">
    <property type="component" value="Unassembled WGS sequence"/>
</dbReference>
<organism evidence="3 4">
    <name type="scientific">Bhargavaea changchunensis</name>
    <dbReference type="NCBI Taxonomy" id="2134037"/>
    <lineage>
        <taxon>Bacteria</taxon>
        <taxon>Bacillati</taxon>
        <taxon>Bacillota</taxon>
        <taxon>Bacilli</taxon>
        <taxon>Bacillales</taxon>
        <taxon>Caryophanaceae</taxon>
        <taxon>Bhargavaea</taxon>
    </lineage>
</organism>
<dbReference type="Gene3D" id="1.10.10.2840">
    <property type="entry name" value="PucR C-terminal helix-turn-helix domain"/>
    <property type="match status" value="1"/>
</dbReference>
<feature type="domain" description="Purine catabolism PurC-like" evidence="1">
    <location>
        <begin position="14"/>
        <end position="117"/>
    </location>
</feature>
<evidence type="ECO:0000313" key="4">
    <source>
        <dbReference type="Proteomes" id="UP001596483"/>
    </source>
</evidence>
<reference evidence="4" key="1">
    <citation type="journal article" date="2019" name="Int. J. Syst. Evol. Microbiol.">
        <title>The Global Catalogue of Microorganisms (GCM) 10K type strain sequencing project: providing services to taxonomists for standard genome sequencing and annotation.</title>
        <authorList>
            <consortium name="The Broad Institute Genomics Platform"/>
            <consortium name="The Broad Institute Genome Sequencing Center for Infectious Disease"/>
            <person name="Wu L."/>
            <person name="Ma J."/>
        </authorList>
    </citation>
    <scope>NUCLEOTIDE SEQUENCE [LARGE SCALE GENOMIC DNA]</scope>
    <source>
        <strain evidence="4">JCM 4738</strain>
    </source>
</reference>
<name>A0ABW2NF09_9BACL</name>
<accession>A0ABW2NF09</accession>
<dbReference type="EMBL" id="JBHTCT010000005">
    <property type="protein sequence ID" value="MFC7364153.1"/>
    <property type="molecule type" value="Genomic_DNA"/>
</dbReference>
<dbReference type="InterPro" id="IPR025736">
    <property type="entry name" value="PucR_C-HTH_dom"/>
</dbReference>